<evidence type="ECO:0000313" key="3">
    <source>
        <dbReference type="Proteomes" id="UP000515811"/>
    </source>
</evidence>
<dbReference type="NCBIfam" id="TIGR04174">
    <property type="entry name" value="IPTL_CTERM"/>
    <property type="match status" value="1"/>
</dbReference>
<dbReference type="AlphaFoldDB" id="A0A7G9RVT1"/>
<organism evidence="2 3">
    <name type="scientific">Diaphorobacter ruginosibacter</name>
    <dbReference type="NCBI Taxonomy" id="1715720"/>
    <lineage>
        <taxon>Bacteria</taxon>
        <taxon>Pseudomonadati</taxon>
        <taxon>Pseudomonadota</taxon>
        <taxon>Betaproteobacteria</taxon>
        <taxon>Burkholderiales</taxon>
        <taxon>Comamonadaceae</taxon>
        <taxon>Diaphorobacter</taxon>
    </lineage>
</organism>
<feature type="domain" description="IPTL-CTERM protein sorting" evidence="1">
    <location>
        <begin position="184"/>
        <end position="211"/>
    </location>
</feature>
<dbReference type="InterPro" id="IPR026442">
    <property type="entry name" value="IPTL_CTERM"/>
</dbReference>
<evidence type="ECO:0000313" key="2">
    <source>
        <dbReference type="EMBL" id="QNN59706.1"/>
    </source>
</evidence>
<dbReference type="Pfam" id="PF18203">
    <property type="entry name" value="IPTL-CTERM"/>
    <property type="match status" value="1"/>
</dbReference>
<evidence type="ECO:0000259" key="1">
    <source>
        <dbReference type="Pfam" id="PF18203"/>
    </source>
</evidence>
<sequence length="216" mass="21397">MFWPWAPKPPHAVGQKMDSLFLLGSQGQAGEGITNQIPCTQVVAAMGDFCGNASAAPGTQVTAFFLNVNPGKWSNFDPLPDSGQSIAGTASAAIGNVAANDGVNGVPGTVGSGGNAVVSPVGNWPNGISLDSATGAVMVAASVPAGSYSMAYQLCDSQSPLACVEVGAQVVVKPGTPPGPGGATPVPTLGEWGGIALSSLLALLGGARLRRRGVNT</sequence>
<name>A0A7G9RVT1_9BURK</name>
<gene>
    <name evidence="2" type="ORF">H9K76_18065</name>
</gene>
<proteinExistence type="predicted"/>
<dbReference type="Proteomes" id="UP000515811">
    <property type="component" value="Chromosome"/>
</dbReference>
<keyword evidence="3" id="KW-1185">Reference proteome</keyword>
<protein>
    <submittedName>
        <fullName evidence="2">IPTL-CTERM sorting domain-containing protein</fullName>
    </submittedName>
</protein>
<reference evidence="2 3" key="1">
    <citation type="submission" date="2020-08" db="EMBL/GenBank/DDBJ databases">
        <title>Genome sequence of Diaphorobacter ruginosibacter DSM 27467T.</title>
        <authorList>
            <person name="Hyun D.-W."/>
            <person name="Bae J.-W."/>
        </authorList>
    </citation>
    <scope>NUCLEOTIDE SEQUENCE [LARGE SCALE GENOMIC DNA]</scope>
    <source>
        <strain evidence="2 3">DSM 27467</strain>
    </source>
</reference>
<accession>A0A7G9RVT1</accession>
<dbReference type="EMBL" id="CP060714">
    <property type="protein sequence ID" value="QNN59706.1"/>
    <property type="molecule type" value="Genomic_DNA"/>
</dbReference>
<dbReference type="KEGG" id="drg:H9K76_18065"/>